<dbReference type="Gene3D" id="3.40.50.150">
    <property type="entry name" value="Vaccinia Virus protein VP39"/>
    <property type="match status" value="1"/>
</dbReference>
<dbReference type="InterPro" id="IPR029063">
    <property type="entry name" value="SAM-dependent_MTases_sf"/>
</dbReference>
<protein>
    <submittedName>
        <fullName evidence="5">SAM-dependent methyltransferase</fullName>
    </submittedName>
</protein>
<dbReference type="EMBL" id="PGTM01000066">
    <property type="protein sequence ID" value="PJF36278.1"/>
    <property type="molecule type" value="Genomic_DNA"/>
</dbReference>
<gene>
    <name evidence="5" type="ORF">CUN49_06290</name>
</gene>
<name>A0A2M8PFF6_9CHLR</name>
<accession>A0A2M8PFF6</accession>
<dbReference type="GO" id="GO:0008168">
    <property type="term" value="F:methyltransferase activity"/>
    <property type="evidence" value="ECO:0007669"/>
    <property type="project" value="UniProtKB-KW"/>
</dbReference>
<feature type="domain" description="S-adenosylmethionine-dependent methyltransferase" evidence="4">
    <location>
        <begin position="39"/>
        <end position="205"/>
    </location>
</feature>
<dbReference type="Pfam" id="PF10672">
    <property type="entry name" value="Methyltrans_SAM"/>
    <property type="match status" value="1"/>
</dbReference>
<dbReference type="SUPFAM" id="SSF53335">
    <property type="entry name" value="S-adenosyl-L-methionine-dependent methyltransferases"/>
    <property type="match status" value="1"/>
</dbReference>
<evidence type="ECO:0000313" key="6">
    <source>
        <dbReference type="Proteomes" id="UP000229681"/>
    </source>
</evidence>
<comment type="caution">
    <text evidence="5">The sequence shown here is derived from an EMBL/GenBank/DDBJ whole genome shotgun (WGS) entry which is preliminary data.</text>
</comment>
<reference evidence="5 6" key="1">
    <citation type="submission" date="2017-11" db="EMBL/GenBank/DDBJ databases">
        <title>Evolution of Phototrophy in the Chloroflexi Phylum Driven by Horizontal Gene Transfer.</title>
        <authorList>
            <person name="Ward L.M."/>
            <person name="Hemp J."/>
            <person name="Shih P.M."/>
            <person name="Mcglynn S.E."/>
            <person name="Fischer W."/>
        </authorList>
    </citation>
    <scope>NUCLEOTIDE SEQUENCE [LARGE SCALE GENOMIC DNA]</scope>
    <source>
        <strain evidence="5">JP3_13</strain>
    </source>
</reference>
<sequence length="289" mass="32530">MVLYPTAWEDYALLDCGSGQKLERFGDYTLVRPEPSARWQPSLPRHIWEAADARFELRTPSSGAWQFRRPLPERWQMRYQALRFWVAPTPFRHVGVFPEQAVHWDWLMAQIAQAPSPPRLLSLFGYTGLATLAAAAAGAAIAHVDASKKAVQWARQNAELSGLADRPIRWLVDDALKFTAREVRRGARYEGFILDPPPFGRGAHGEIWSFEKSMPQLMALIRQLISPKPRCVVITAYTAKTSLAALQRLLAECMAGHDGIIEAGELGLRQQSAARILPTALYVRWRTTS</sequence>
<organism evidence="5 6">
    <name type="scientific">Candidatus Thermofonsia Clade 1 bacterium</name>
    <dbReference type="NCBI Taxonomy" id="2364210"/>
    <lineage>
        <taxon>Bacteria</taxon>
        <taxon>Bacillati</taxon>
        <taxon>Chloroflexota</taxon>
        <taxon>Candidatus Thermofontia</taxon>
        <taxon>Candidatus Thermofonsia Clade 1</taxon>
    </lineage>
</organism>
<keyword evidence="2 5" id="KW-0808">Transferase</keyword>
<evidence type="ECO:0000256" key="2">
    <source>
        <dbReference type="ARBA" id="ARBA00022679"/>
    </source>
</evidence>
<dbReference type="PANTHER" id="PTHR43042:SF2">
    <property type="entry name" value="SAM-DEPENDENT METHYLTRANSFERASE"/>
    <property type="match status" value="1"/>
</dbReference>
<dbReference type="InterPro" id="IPR019614">
    <property type="entry name" value="SAM-dep_methyl-trfase"/>
</dbReference>
<keyword evidence="1 5" id="KW-0489">Methyltransferase</keyword>
<proteinExistence type="predicted"/>
<dbReference type="Gene3D" id="2.60.40.1180">
    <property type="entry name" value="Golgi alpha-mannosidase II"/>
    <property type="match status" value="1"/>
</dbReference>
<dbReference type="GO" id="GO:0032259">
    <property type="term" value="P:methylation"/>
    <property type="evidence" value="ECO:0007669"/>
    <property type="project" value="UniProtKB-KW"/>
</dbReference>
<dbReference type="InterPro" id="IPR013780">
    <property type="entry name" value="Glyco_hydro_b"/>
</dbReference>
<evidence type="ECO:0000259" key="4">
    <source>
        <dbReference type="Pfam" id="PF10672"/>
    </source>
</evidence>
<dbReference type="PANTHER" id="PTHR43042">
    <property type="entry name" value="SAM-DEPENDENT METHYLTRANSFERASE"/>
    <property type="match status" value="1"/>
</dbReference>
<evidence type="ECO:0000256" key="1">
    <source>
        <dbReference type="ARBA" id="ARBA00022603"/>
    </source>
</evidence>
<dbReference type="AlphaFoldDB" id="A0A2M8PFF6"/>
<keyword evidence="3" id="KW-0949">S-adenosyl-L-methionine</keyword>
<dbReference type="Proteomes" id="UP000229681">
    <property type="component" value="Unassembled WGS sequence"/>
</dbReference>
<evidence type="ECO:0000256" key="3">
    <source>
        <dbReference type="ARBA" id="ARBA00022691"/>
    </source>
</evidence>
<evidence type="ECO:0000313" key="5">
    <source>
        <dbReference type="EMBL" id="PJF36278.1"/>
    </source>
</evidence>